<dbReference type="PANTHER" id="PTHR11941">
    <property type="entry name" value="ENOYL-COA HYDRATASE-RELATED"/>
    <property type="match status" value="1"/>
</dbReference>
<dbReference type="EMBL" id="GQ153939">
    <property type="protein sequence ID" value="ADD73474.1"/>
    <property type="molecule type" value="Genomic_DNA"/>
</dbReference>
<dbReference type="InterPro" id="IPR001753">
    <property type="entry name" value="Enoyl-CoA_hydra/iso"/>
</dbReference>
<dbReference type="CDD" id="cd06558">
    <property type="entry name" value="crotonase-like"/>
    <property type="match status" value="1"/>
</dbReference>
<dbReference type="AlphaFoldDB" id="D6MJR8"/>
<dbReference type="PANTHER" id="PTHR11941:SF54">
    <property type="entry name" value="ENOYL-COA HYDRATASE, MITOCHONDRIAL"/>
    <property type="match status" value="1"/>
</dbReference>
<reference evidence="2" key="1">
    <citation type="journal article" date="2010" name="Environ. Sci. Technol.">
        <title>Degradation of 4-nitrophenol, 2-chloro-4-nitrophenol, and 2,4-dinitrophenol by Rhodococcus imtechensis strain RKJ300.</title>
        <authorList>
            <person name="Ghosh A."/>
            <person name="Khurana M."/>
            <person name="Chauhan A."/>
            <person name="Takeo M."/>
            <person name="Chakraborti A.K."/>
            <person name="Jain R.K."/>
        </authorList>
    </citation>
    <scope>NUCLEOTIDE SEQUENCE</scope>
    <source>
        <strain evidence="2">RKJ300</strain>
    </source>
</reference>
<dbReference type="InterPro" id="IPR029045">
    <property type="entry name" value="ClpP/crotonase-like_dom_sf"/>
</dbReference>
<evidence type="ECO:0000313" key="2">
    <source>
        <dbReference type="EMBL" id="ADD73474.1"/>
    </source>
</evidence>
<evidence type="ECO:0000256" key="1">
    <source>
        <dbReference type="SAM" id="MobiDB-lite"/>
    </source>
</evidence>
<dbReference type="Gene3D" id="3.90.226.10">
    <property type="entry name" value="2-enoyl-CoA Hydratase, Chain A, domain 1"/>
    <property type="match status" value="1"/>
</dbReference>
<accession>D6MJR8</accession>
<name>D6MJR8_RHOOP</name>
<dbReference type="SUPFAM" id="SSF52096">
    <property type="entry name" value="ClpP/crotonase"/>
    <property type="match status" value="1"/>
</dbReference>
<dbReference type="Pfam" id="PF00378">
    <property type="entry name" value="ECH_1"/>
    <property type="match status" value="1"/>
</dbReference>
<dbReference type="GO" id="GO:0006635">
    <property type="term" value="P:fatty acid beta-oxidation"/>
    <property type="evidence" value="ECO:0007669"/>
    <property type="project" value="TreeGrafter"/>
</dbReference>
<sequence>MSANREITLDLCPAEHHDGLIVLTLNRLLARNALDVPLLEAFAARLAEGKRAGAGVVLVRAEGPAFCAGADVRSDDGTATGRPGLRRRLIEESLDLLGDYPAAVVAVQGAAIGAGWAIAAAADITLASPTASFRFPELPLGFPPPDSTVRILEAAVGPARALRLLALNERFVADDLARLGLVDVVPEDSLDVTARETAARLAVLPLELLRDLKTGLSAGKRPPSIDRPASKGSHEH</sequence>
<dbReference type="GO" id="GO:0003824">
    <property type="term" value="F:catalytic activity"/>
    <property type="evidence" value="ECO:0007669"/>
    <property type="project" value="UniProtKB-ARBA"/>
</dbReference>
<organism evidence="2">
    <name type="scientific">Rhodococcus opacus</name>
    <name type="common">Nocardia opaca</name>
    <dbReference type="NCBI Taxonomy" id="37919"/>
    <lineage>
        <taxon>Bacteria</taxon>
        <taxon>Bacillati</taxon>
        <taxon>Actinomycetota</taxon>
        <taxon>Actinomycetes</taxon>
        <taxon>Mycobacteriales</taxon>
        <taxon>Nocardiaceae</taxon>
        <taxon>Rhodococcus</taxon>
    </lineage>
</organism>
<protein>
    <submittedName>
        <fullName evidence="2">Putative enoyl-CoA hydratase</fullName>
    </submittedName>
</protein>
<proteinExistence type="predicted"/>
<feature type="region of interest" description="Disordered" evidence="1">
    <location>
        <begin position="217"/>
        <end position="236"/>
    </location>
</feature>